<dbReference type="AlphaFoldDB" id="A0A512PF83"/>
<name>A0A512PF83_9CELL</name>
<sequence length="85" mass="9511">MGTNDPPQTAWSHTGHVDEQRIDATGTEWRIAITDADIRAAKKAWQAACEGEASLARTHQLHESYRGLVRLQAQQIAEEFRARLA</sequence>
<proteinExistence type="predicted"/>
<comment type="caution">
    <text evidence="1">The sequence shown here is derived from an EMBL/GenBank/DDBJ whole genome shotgun (WGS) entry which is preliminary data.</text>
</comment>
<protein>
    <submittedName>
        <fullName evidence="1">Uncharacterized protein</fullName>
    </submittedName>
</protein>
<reference evidence="1 2" key="1">
    <citation type="submission" date="2019-07" db="EMBL/GenBank/DDBJ databases">
        <title>Whole genome shotgun sequence of Cellulomonas soli NBRC 109434.</title>
        <authorList>
            <person name="Hosoyama A."/>
            <person name="Uohara A."/>
            <person name="Ohji S."/>
            <person name="Ichikawa N."/>
        </authorList>
    </citation>
    <scope>NUCLEOTIDE SEQUENCE [LARGE SCALE GENOMIC DNA]</scope>
    <source>
        <strain evidence="1 2">NBRC 109434</strain>
    </source>
</reference>
<accession>A0A512PF83</accession>
<gene>
    <name evidence="1" type="ORF">CSO01_25740</name>
</gene>
<evidence type="ECO:0000313" key="2">
    <source>
        <dbReference type="Proteomes" id="UP000321798"/>
    </source>
</evidence>
<dbReference type="Proteomes" id="UP000321798">
    <property type="component" value="Unassembled WGS sequence"/>
</dbReference>
<organism evidence="1 2">
    <name type="scientific">Cellulomonas soli</name>
    <dbReference type="NCBI Taxonomy" id="931535"/>
    <lineage>
        <taxon>Bacteria</taxon>
        <taxon>Bacillati</taxon>
        <taxon>Actinomycetota</taxon>
        <taxon>Actinomycetes</taxon>
        <taxon>Micrococcales</taxon>
        <taxon>Cellulomonadaceae</taxon>
        <taxon>Cellulomonas</taxon>
    </lineage>
</organism>
<evidence type="ECO:0000313" key="1">
    <source>
        <dbReference type="EMBL" id="GEP69859.1"/>
    </source>
</evidence>
<keyword evidence="2" id="KW-1185">Reference proteome</keyword>
<dbReference type="EMBL" id="BKAL01000008">
    <property type="protein sequence ID" value="GEP69859.1"/>
    <property type="molecule type" value="Genomic_DNA"/>
</dbReference>